<reference evidence="1 2" key="1">
    <citation type="journal article" date="2019" name="Commun. Biol.">
        <title>The bagworm genome reveals a unique fibroin gene that provides high tensile strength.</title>
        <authorList>
            <person name="Kono N."/>
            <person name="Nakamura H."/>
            <person name="Ohtoshi R."/>
            <person name="Tomita M."/>
            <person name="Numata K."/>
            <person name="Arakawa K."/>
        </authorList>
    </citation>
    <scope>NUCLEOTIDE SEQUENCE [LARGE SCALE GENOMIC DNA]</scope>
</reference>
<dbReference type="Proteomes" id="UP000299102">
    <property type="component" value="Unassembled WGS sequence"/>
</dbReference>
<sequence length="101" mass="11258">MSKNSSGALAIYWISYYQKAKALVIALGLRMSVGGDDHLHYGDSQYKGFFYGLLSRDKALDVNILSRFLSKLAPSWVLLHGVIGLASTCRTLEVRHVDLRL</sequence>
<gene>
    <name evidence="1" type="ORF">EVAR_29828_1</name>
</gene>
<dbReference type="AlphaFoldDB" id="A0A4C1VU39"/>
<proteinExistence type="predicted"/>
<protein>
    <submittedName>
        <fullName evidence="1">Uncharacterized protein</fullName>
    </submittedName>
</protein>
<keyword evidence="2" id="KW-1185">Reference proteome</keyword>
<name>A0A4C1VU39_EUMVA</name>
<accession>A0A4C1VU39</accession>
<organism evidence="1 2">
    <name type="scientific">Eumeta variegata</name>
    <name type="common">Bagworm moth</name>
    <name type="synonym">Eumeta japonica</name>
    <dbReference type="NCBI Taxonomy" id="151549"/>
    <lineage>
        <taxon>Eukaryota</taxon>
        <taxon>Metazoa</taxon>
        <taxon>Ecdysozoa</taxon>
        <taxon>Arthropoda</taxon>
        <taxon>Hexapoda</taxon>
        <taxon>Insecta</taxon>
        <taxon>Pterygota</taxon>
        <taxon>Neoptera</taxon>
        <taxon>Endopterygota</taxon>
        <taxon>Lepidoptera</taxon>
        <taxon>Glossata</taxon>
        <taxon>Ditrysia</taxon>
        <taxon>Tineoidea</taxon>
        <taxon>Psychidae</taxon>
        <taxon>Oiketicinae</taxon>
        <taxon>Eumeta</taxon>
    </lineage>
</organism>
<dbReference type="EMBL" id="BGZK01000414">
    <property type="protein sequence ID" value="GBP42231.1"/>
    <property type="molecule type" value="Genomic_DNA"/>
</dbReference>
<evidence type="ECO:0000313" key="1">
    <source>
        <dbReference type="EMBL" id="GBP42231.1"/>
    </source>
</evidence>
<comment type="caution">
    <text evidence="1">The sequence shown here is derived from an EMBL/GenBank/DDBJ whole genome shotgun (WGS) entry which is preliminary data.</text>
</comment>
<evidence type="ECO:0000313" key="2">
    <source>
        <dbReference type="Proteomes" id="UP000299102"/>
    </source>
</evidence>